<gene>
    <name evidence="1" type="ORF">PsorP6_017203</name>
</gene>
<dbReference type="EMBL" id="CM047581">
    <property type="protein sequence ID" value="KAI9917054.1"/>
    <property type="molecule type" value="Genomic_DNA"/>
</dbReference>
<reference evidence="1 2" key="1">
    <citation type="journal article" date="2022" name="bioRxiv">
        <title>The genome of the oomycete Peronosclerospora sorghi, a cosmopolitan pathogen of maize and sorghum, is inflated with dispersed pseudogenes.</title>
        <authorList>
            <person name="Fletcher K."/>
            <person name="Martin F."/>
            <person name="Isakeit T."/>
            <person name="Cavanaugh K."/>
            <person name="Magill C."/>
            <person name="Michelmore R."/>
        </authorList>
    </citation>
    <scope>NUCLEOTIDE SEQUENCE [LARGE SCALE GENOMIC DNA]</scope>
    <source>
        <strain evidence="1">P6</strain>
    </source>
</reference>
<protein>
    <submittedName>
        <fullName evidence="1">Uncharacterized protein</fullName>
    </submittedName>
</protein>
<evidence type="ECO:0000313" key="2">
    <source>
        <dbReference type="Proteomes" id="UP001163321"/>
    </source>
</evidence>
<keyword evidence="2" id="KW-1185">Reference proteome</keyword>
<comment type="caution">
    <text evidence="1">The sequence shown here is derived from an EMBL/GenBank/DDBJ whole genome shotgun (WGS) entry which is preliminary data.</text>
</comment>
<evidence type="ECO:0000313" key="1">
    <source>
        <dbReference type="EMBL" id="KAI9917054.1"/>
    </source>
</evidence>
<dbReference type="Proteomes" id="UP001163321">
    <property type="component" value="Chromosome 2"/>
</dbReference>
<accession>A0ACC0WE80</accession>
<sequence>MKTSGCKFKLLIIPTKTIATKLTSSLTSRSTACFVDISKRSLYCTGTNTGPSCVIHMTLTVAGVGFLTALVITGWTALAWVLTPCFLVALLPFSEVAHTRHFYRRVARFMCVNQKRKG</sequence>
<name>A0ACC0WE80_9STRA</name>
<organism evidence="1 2">
    <name type="scientific">Peronosclerospora sorghi</name>
    <dbReference type="NCBI Taxonomy" id="230839"/>
    <lineage>
        <taxon>Eukaryota</taxon>
        <taxon>Sar</taxon>
        <taxon>Stramenopiles</taxon>
        <taxon>Oomycota</taxon>
        <taxon>Peronosporomycetes</taxon>
        <taxon>Peronosporales</taxon>
        <taxon>Peronosporaceae</taxon>
        <taxon>Peronosclerospora</taxon>
    </lineage>
</organism>
<proteinExistence type="predicted"/>